<evidence type="ECO:0000256" key="7">
    <source>
        <dbReference type="ARBA" id="ARBA00022918"/>
    </source>
</evidence>
<dbReference type="PANTHER" id="PTHR24559">
    <property type="entry name" value="TRANSPOSON TY3-I GAG-POL POLYPROTEIN"/>
    <property type="match status" value="1"/>
</dbReference>
<dbReference type="CDD" id="cd01647">
    <property type="entry name" value="RT_LTR"/>
    <property type="match status" value="1"/>
</dbReference>
<dbReference type="GO" id="GO:0003964">
    <property type="term" value="F:RNA-directed DNA polymerase activity"/>
    <property type="evidence" value="ECO:0007669"/>
    <property type="project" value="UniProtKB-KW"/>
</dbReference>
<evidence type="ECO:0000256" key="6">
    <source>
        <dbReference type="ARBA" id="ARBA00022801"/>
    </source>
</evidence>
<dbReference type="SUPFAM" id="SSF56672">
    <property type="entry name" value="DNA/RNA polymerases"/>
    <property type="match status" value="1"/>
</dbReference>
<organism evidence="9 10">
    <name type="scientific">Trifolium medium</name>
    <dbReference type="NCBI Taxonomy" id="97028"/>
    <lineage>
        <taxon>Eukaryota</taxon>
        <taxon>Viridiplantae</taxon>
        <taxon>Streptophyta</taxon>
        <taxon>Embryophyta</taxon>
        <taxon>Tracheophyta</taxon>
        <taxon>Spermatophyta</taxon>
        <taxon>Magnoliopsida</taxon>
        <taxon>eudicotyledons</taxon>
        <taxon>Gunneridae</taxon>
        <taxon>Pentapetalae</taxon>
        <taxon>rosids</taxon>
        <taxon>fabids</taxon>
        <taxon>Fabales</taxon>
        <taxon>Fabaceae</taxon>
        <taxon>Papilionoideae</taxon>
        <taxon>50 kb inversion clade</taxon>
        <taxon>NPAAA clade</taxon>
        <taxon>Hologalegina</taxon>
        <taxon>IRL clade</taxon>
        <taxon>Trifolieae</taxon>
        <taxon>Trifolium</taxon>
    </lineage>
</organism>
<dbReference type="FunFam" id="3.10.10.10:FF:000007">
    <property type="entry name" value="Retrovirus-related Pol polyprotein from transposon 17.6-like Protein"/>
    <property type="match status" value="1"/>
</dbReference>
<keyword evidence="1" id="KW-0645">Protease</keyword>
<evidence type="ECO:0000313" key="10">
    <source>
        <dbReference type="Proteomes" id="UP000265520"/>
    </source>
</evidence>
<dbReference type="GO" id="GO:0006508">
    <property type="term" value="P:proteolysis"/>
    <property type="evidence" value="ECO:0007669"/>
    <property type="project" value="UniProtKB-KW"/>
</dbReference>
<dbReference type="GO" id="GO:0004519">
    <property type="term" value="F:endonuclease activity"/>
    <property type="evidence" value="ECO:0007669"/>
    <property type="project" value="UniProtKB-KW"/>
</dbReference>
<name>A0A392MBG6_9FABA</name>
<evidence type="ECO:0000256" key="3">
    <source>
        <dbReference type="ARBA" id="ARBA00022695"/>
    </source>
</evidence>
<accession>A0A392MBG6</accession>
<dbReference type="GO" id="GO:0008233">
    <property type="term" value="F:peptidase activity"/>
    <property type="evidence" value="ECO:0007669"/>
    <property type="project" value="UniProtKB-KW"/>
</dbReference>
<dbReference type="PANTHER" id="PTHR24559:SF434">
    <property type="entry name" value="RNA-DIRECTED DNA POLYMERASE HOMOLOG"/>
    <property type="match status" value="1"/>
</dbReference>
<keyword evidence="3" id="KW-0548">Nucleotidyltransferase</keyword>
<dbReference type="InterPro" id="IPR043502">
    <property type="entry name" value="DNA/RNA_pol_sf"/>
</dbReference>
<evidence type="ECO:0000256" key="5">
    <source>
        <dbReference type="ARBA" id="ARBA00022759"/>
    </source>
</evidence>
<dbReference type="Proteomes" id="UP000265520">
    <property type="component" value="Unassembled WGS sequence"/>
</dbReference>
<evidence type="ECO:0000313" key="9">
    <source>
        <dbReference type="EMBL" id="MCH83584.1"/>
    </source>
</evidence>
<dbReference type="EMBL" id="LXQA010005433">
    <property type="protein sequence ID" value="MCH83584.1"/>
    <property type="molecule type" value="Genomic_DNA"/>
</dbReference>
<evidence type="ECO:0000256" key="4">
    <source>
        <dbReference type="ARBA" id="ARBA00022722"/>
    </source>
</evidence>
<dbReference type="Pfam" id="PF00078">
    <property type="entry name" value="RVT_1"/>
    <property type="match status" value="1"/>
</dbReference>
<proteinExistence type="predicted"/>
<keyword evidence="6" id="KW-0378">Hydrolase</keyword>
<keyword evidence="2" id="KW-0808">Transferase</keyword>
<feature type="domain" description="Reverse transcriptase" evidence="8">
    <location>
        <begin position="147"/>
        <end position="248"/>
    </location>
</feature>
<protein>
    <submittedName>
        <fullName evidence="9">Enzymatic polyprotein</fullName>
    </submittedName>
</protein>
<reference evidence="9 10" key="1">
    <citation type="journal article" date="2018" name="Front. Plant Sci.">
        <title>Red Clover (Trifolium pratense) and Zigzag Clover (T. medium) - A Picture of Genomic Similarities and Differences.</title>
        <authorList>
            <person name="Dluhosova J."/>
            <person name="Istvanek J."/>
            <person name="Nedelnik J."/>
            <person name="Repkova J."/>
        </authorList>
    </citation>
    <scope>NUCLEOTIDE SEQUENCE [LARGE SCALE GENOMIC DNA]</scope>
    <source>
        <strain evidence="10">cv. 10/8</strain>
        <tissue evidence="9">Leaf</tissue>
    </source>
</reference>
<keyword evidence="5" id="KW-0255">Endonuclease</keyword>
<dbReference type="AlphaFoldDB" id="A0A392MBG6"/>
<keyword evidence="7" id="KW-0695">RNA-directed DNA polymerase</keyword>
<keyword evidence="4" id="KW-0540">Nuclease</keyword>
<sequence>MTKLIYPTTVVLNPTPALRDHLPDLLLLPHRPHKTPTQPTHLQTLVLPPLNGYHLLNFKPDENAVSVITAMNGFNPDIAVAEPHSLPPSRDTDHQIPITQNPDPVNIRPYRYPQFQKHEIEQQIHQMLSQGLIQPSSSAFSSPVLLVRKKDGSWRFYVDYRALNSITIKDRFPIPTIDELLDELYGTRWYSKLDLRSGYHQIRMASDDVHKTAFRTHLGHYEFLVMPFGLCNAPSTFQSTMNTLFQQYLR</sequence>
<dbReference type="Gene3D" id="3.10.10.10">
    <property type="entry name" value="HIV Type 1 Reverse Transcriptase, subunit A, domain 1"/>
    <property type="match status" value="1"/>
</dbReference>
<evidence type="ECO:0000259" key="8">
    <source>
        <dbReference type="Pfam" id="PF00078"/>
    </source>
</evidence>
<keyword evidence="10" id="KW-1185">Reference proteome</keyword>
<dbReference type="InterPro" id="IPR043128">
    <property type="entry name" value="Rev_trsase/Diguanyl_cyclase"/>
</dbReference>
<dbReference type="InterPro" id="IPR000477">
    <property type="entry name" value="RT_dom"/>
</dbReference>
<evidence type="ECO:0000256" key="2">
    <source>
        <dbReference type="ARBA" id="ARBA00022679"/>
    </source>
</evidence>
<gene>
    <name evidence="9" type="ORF">A2U01_0004410</name>
</gene>
<comment type="caution">
    <text evidence="9">The sequence shown here is derived from an EMBL/GenBank/DDBJ whole genome shotgun (WGS) entry which is preliminary data.</text>
</comment>
<evidence type="ECO:0000256" key="1">
    <source>
        <dbReference type="ARBA" id="ARBA00022670"/>
    </source>
</evidence>
<dbReference type="Gene3D" id="3.30.70.270">
    <property type="match status" value="1"/>
</dbReference>
<dbReference type="InterPro" id="IPR053134">
    <property type="entry name" value="RNA-dir_DNA_polymerase"/>
</dbReference>